<dbReference type="EMBL" id="KZ451935">
    <property type="protein sequence ID" value="PKA60608.1"/>
    <property type="molecule type" value="Genomic_DNA"/>
</dbReference>
<feature type="compositionally biased region" description="Polar residues" evidence="1">
    <location>
        <begin position="61"/>
        <end position="87"/>
    </location>
</feature>
<organism evidence="2 3">
    <name type="scientific">Apostasia shenzhenica</name>
    <dbReference type="NCBI Taxonomy" id="1088818"/>
    <lineage>
        <taxon>Eukaryota</taxon>
        <taxon>Viridiplantae</taxon>
        <taxon>Streptophyta</taxon>
        <taxon>Embryophyta</taxon>
        <taxon>Tracheophyta</taxon>
        <taxon>Spermatophyta</taxon>
        <taxon>Magnoliopsida</taxon>
        <taxon>Liliopsida</taxon>
        <taxon>Asparagales</taxon>
        <taxon>Orchidaceae</taxon>
        <taxon>Apostasioideae</taxon>
        <taxon>Apostasia</taxon>
    </lineage>
</organism>
<evidence type="ECO:0000313" key="2">
    <source>
        <dbReference type="EMBL" id="PKA60608.1"/>
    </source>
</evidence>
<gene>
    <name evidence="2" type="ORF">AXF42_Ash006240</name>
</gene>
<dbReference type="Proteomes" id="UP000236161">
    <property type="component" value="Unassembled WGS sequence"/>
</dbReference>
<protein>
    <submittedName>
        <fullName evidence="2">Uncharacterized protein</fullName>
    </submittedName>
</protein>
<proteinExistence type="predicted"/>
<name>A0A2I0AYJ4_9ASPA</name>
<accession>A0A2I0AYJ4</accession>
<keyword evidence="3" id="KW-1185">Reference proteome</keyword>
<evidence type="ECO:0000256" key="1">
    <source>
        <dbReference type="SAM" id="MobiDB-lite"/>
    </source>
</evidence>
<feature type="region of interest" description="Disordered" evidence="1">
    <location>
        <begin position="61"/>
        <end position="103"/>
    </location>
</feature>
<evidence type="ECO:0000313" key="3">
    <source>
        <dbReference type="Proteomes" id="UP000236161"/>
    </source>
</evidence>
<dbReference type="AlphaFoldDB" id="A0A2I0AYJ4"/>
<reference evidence="2 3" key="1">
    <citation type="journal article" date="2017" name="Nature">
        <title>The Apostasia genome and the evolution of orchids.</title>
        <authorList>
            <person name="Zhang G.Q."/>
            <person name="Liu K.W."/>
            <person name="Li Z."/>
            <person name="Lohaus R."/>
            <person name="Hsiao Y.Y."/>
            <person name="Niu S.C."/>
            <person name="Wang J.Y."/>
            <person name="Lin Y.C."/>
            <person name="Xu Q."/>
            <person name="Chen L.J."/>
            <person name="Yoshida K."/>
            <person name="Fujiwara S."/>
            <person name="Wang Z.W."/>
            <person name="Zhang Y.Q."/>
            <person name="Mitsuda N."/>
            <person name="Wang M."/>
            <person name="Liu G.H."/>
            <person name="Pecoraro L."/>
            <person name="Huang H.X."/>
            <person name="Xiao X.J."/>
            <person name="Lin M."/>
            <person name="Wu X.Y."/>
            <person name="Wu W.L."/>
            <person name="Chen Y.Y."/>
            <person name="Chang S.B."/>
            <person name="Sakamoto S."/>
            <person name="Ohme-Takagi M."/>
            <person name="Yagi M."/>
            <person name="Zeng S.J."/>
            <person name="Shen C.Y."/>
            <person name="Yeh C.M."/>
            <person name="Luo Y.B."/>
            <person name="Tsai W.C."/>
            <person name="Van de Peer Y."/>
            <person name="Liu Z.J."/>
        </authorList>
    </citation>
    <scope>NUCLEOTIDE SEQUENCE [LARGE SCALE GENOMIC DNA]</scope>
    <source>
        <strain evidence="3">cv. Shenzhen</strain>
        <tissue evidence="2">Stem</tissue>
    </source>
</reference>
<sequence length="134" mass="14703">MVKEKHPKYIVCSKKGFGHYDAMNLICAKGIEKGAYSVGPGVNIRGKNVEVLSDDSDQEIVGNSVQSTGLPTTKEGNNSIEHNNSLGSRKRSREQLKSSSSVGVGKLHIKDHFITAYERMTSIIEKREAKQVQA</sequence>